<evidence type="ECO:0000256" key="1">
    <source>
        <dbReference type="SAM" id="MobiDB-lite"/>
    </source>
</evidence>
<feature type="region of interest" description="Disordered" evidence="1">
    <location>
        <begin position="125"/>
        <end position="161"/>
    </location>
</feature>
<comment type="caution">
    <text evidence="2">The sequence shown here is derived from an EMBL/GenBank/DDBJ whole genome shotgun (WGS) entry which is preliminary data.</text>
</comment>
<feature type="compositionally biased region" description="Low complexity" evidence="1">
    <location>
        <begin position="142"/>
        <end position="155"/>
    </location>
</feature>
<organism evidence="2 3">
    <name type="scientific">Polarella glacialis</name>
    <name type="common">Dinoflagellate</name>
    <dbReference type="NCBI Taxonomy" id="89957"/>
    <lineage>
        <taxon>Eukaryota</taxon>
        <taxon>Sar</taxon>
        <taxon>Alveolata</taxon>
        <taxon>Dinophyceae</taxon>
        <taxon>Suessiales</taxon>
        <taxon>Suessiaceae</taxon>
        <taxon>Polarella</taxon>
    </lineage>
</organism>
<evidence type="ECO:0000313" key="3">
    <source>
        <dbReference type="Proteomes" id="UP000654075"/>
    </source>
</evidence>
<feature type="region of interest" description="Disordered" evidence="1">
    <location>
        <begin position="180"/>
        <end position="216"/>
    </location>
</feature>
<protein>
    <submittedName>
        <fullName evidence="2">Uncharacterized protein</fullName>
    </submittedName>
</protein>
<dbReference type="AlphaFoldDB" id="A0A813EJU3"/>
<keyword evidence="3" id="KW-1185">Reference proteome</keyword>
<dbReference type="EMBL" id="CAJNNV010012532">
    <property type="protein sequence ID" value="CAE8600873.1"/>
    <property type="molecule type" value="Genomic_DNA"/>
</dbReference>
<reference evidence="2" key="1">
    <citation type="submission" date="2021-02" db="EMBL/GenBank/DDBJ databases">
        <authorList>
            <person name="Dougan E. K."/>
            <person name="Rhodes N."/>
            <person name="Thang M."/>
            <person name="Chan C."/>
        </authorList>
    </citation>
    <scope>NUCLEOTIDE SEQUENCE</scope>
</reference>
<feature type="compositionally biased region" description="Pro residues" evidence="1">
    <location>
        <begin position="184"/>
        <end position="200"/>
    </location>
</feature>
<gene>
    <name evidence="2" type="ORF">PGLA1383_LOCUS19176</name>
</gene>
<feature type="compositionally biased region" description="Polar residues" evidence="1">
    <location>
        <begin position="130"/>
        <end position="141"/>
    </location>
</feature>
<dbReference type="Proteomes" id="UP000654075">
    <property type="component" value="Unassembled WGS sequence"/>
</dbReference>
<accession>A0A813EJU3</accession>
<proteinExistence type="predicted"/>
<evidence type="ECO:0000313" key="2">
    <source>
        <dbReference type="EMBL" id="CAE8600873.1"/>
    </source>
</evidence>
<sequence length="216" mass="23194">MASILIPALVQDNATIESNLCDYDRALQAAIHETLRVQAEAVEVEGMHQQVSELHEQLRHEYEARQQLRLENVRLEDRHTELLAIVREAACAEDDDELLSGDALAESLAEENQALRALLFSGPRGGVASDTPQRATSSAWASPSGSRRTSSGGSSPSPPGPICIAFPFDEFPDCYATSASIVPALPPMPPPSPPPSPPSSPRFVGTNVDSTRARDS</sequence>
<name>A0A813EJU3_POLGL</name>